<evidence type="ECO:0000313" key="17">
    <source>
        <dbReference type="Proteomes" id="UP000245474"/>
    </source>
</evidence>
<feature type="binding site" evidence="12">
    <location>
        <begin position="7"/>
        <end position="10"/>
    </location>
    <ligand>
        <name>ATP</name>
        <dbReference type="ChEBI" id="CHEBI:30616"/>
    </ligand>
</feature>
<evidence type="ECO:0000256" key="5">
    <source>
        <dbReference type="ARBA" id="ARBA00022605"/>
    </source>
</evidence>
<evidence type="ECO:0000256" key="13">
    <source>
        <dbReference type="RuleBase" id="RU003448"/>
    </source>
</evidence>
<dbReference type="Gene3D" id="3.40.1160.10">
    <property type="entry name" value="Acetylglutamate kinase-like"/>
    <property type="match status" value="1"/>
</dbReference>
<evidence type="ECO:0000256" key="8">
    <source>
        <dbReference type="ARBA" id="ARBA00022777"/>
    </source>
</evidence>
<name>A0A2U2MVS0_9GAMM</name>
<evidence type="ECO:0000259" key="15">
    <source>
        <dbReference type="PROSITE" id="PS51671"/>
    </source>
</evidence>
<sequence>MALIVQKFGGSSVGSIERIENVARKAIQSREAGHDVVVVVSAMKGETDRLLKLAHEAAQTASPRPRELDLLLSTGETVTITLLTMVLERLGAPARCYTGAQVRILTDSAFSKARIQDIDDEIIREDLQLGRIVVVAGFQGVDENGSITTLGRGGSDTTAVALAAALGADECQIYTDVDGVYTTDPRVVPTARRLDRITFEEMLELASLGSKVLQIRAVEFAGKYRVPLRVLSSFEEGPGTLITMEGENMPQGSMEEPLIAGIAFNRDEAKLTVIGVPDKPGIAARILGPIAKANIEVDMIVQNISNEGMTDFTFTVHKNEYERAMEILRDQAKEMGAREVFGDTGIVKLSLVGVGMRSHAGVASRMFDALADEGINIQMISTSEIKISVVIDEKYLELGTRALHKAFELDDEEGRTVRVEGN</sequence>
<dbReference type="UniPathway" id="UPA00051">
    <property type="reaction ID" value="UER00462"/>
</dbReference>
<dbReference type="GO" id="GO:0009090">
    <property type="term" value="P:homoserine biosynthetic process"/>
    <property type="evidence" value="ECO:0007669"/>
    <property type="project" value="TreeGrafter"/>
</dbReference>
<dbReference type="PANTHER" id="PTHR21499:SF3">
    <property type="entry name" value="ASPARTOKINASE"/>
    <property type="match status" value="1"/>
</dbReference>
<dbReference type="GO" id="GO:0005829">
    <property type="term" value="C:cytosol"/>
    <property type="evidence" value="ECO:0007669"/>
    <property type="project" value="TreeGrafter"/>
</dbReference>
<dbReference type="InterPro" id="IPR045865">
    <property type="entry name" value="ACT-like_dom_sf"/>
</dbReference>
<dbReference type="Pfam" id="PF01842">
    <property type="entry name" value="ACT"/>
    <property type="match status" value="1"/>
</dbReference>
<dbReference type="EMBL" id="QFFI01000061">
    <property type="protein sequence ID" value="PWG60958.1"/>
    <property type="molecule type" value="Genomic_DNA"/>
</dbReference>
<dbReference type="InterPro" id="IPR054352">
    <property type="entry name" value="ACT_Aspartokinase"/>
</dbReference>
<keyword evidence="9 12" id="KW-0067">ATP-binding</keyword>
<reference evidence="16 17" key="1">
    <citation type="submission" date="2018-05" db="EMBL/GenBank/DDBJ databases">
        <title>Spiribacter halobius sp. nov., a moderately halophilic bacterium isolated from marine solar saltern.</title>
        <authorList>
            <person name="Zheng W.-S."/>
            <person name="Lu D.-C."/>
            <person name="Du Z.-J."/>
        </authorList>
    </citation>
    <scope>NUCLEOTIDE SEQUENCE [LARGE SCALE GENOMIC DNA]</scope>
    <source>
        <strain evidence="16 17">E85</strain>
    </source>
</reference>
<dbReference type="Pfam" id="PF00696">
    <property type="entry name" value="AA_kinase"/>
    <property type="match status" value="1"/>
</dbReference>
<dbReference type="NCBIfam" id="TIGR00657">
    <property type="entry name" value="asp_kinases"/>
    <property type="match status" value="1"/>
</dbReference>
<dbReference type="InterPro" id="IPR036393">
    <property type="entry name" value="AceGlu_kinase-like_sf"/>
</dbReference>
<dbReference type="GO" id="GO:0004072">
    <property type="term" value="F:aspartate kinase activity"/>
    <property type="evidence" value="ECO:0007669"/>
    <property type="project" value="UniProtKB-EC"/>
</dbReference>
<dbReference type="NCBIfam" id="NF005154">
    <property type="entry name" value="PRK06635.1-2"/>
    <property type="match status" value="1"/>
</dbReference>
<evidence type="ECO:0000313" key="16">
    <source>
        <dbReference type="EMBL" id="PWG60958.1"/>
    </source>
</evidence>
<evidence type="ECO:0000256" key="1">
    <source>
        <dbReference type="ARBA" id="ARBA00004766"/>
    </source>
</evidence>
<proteinExistence type="inferred from homology"/>
<dbReference type="CDD" id="cd04913">
    <property type="entry name" value="ACT_AKii-LysC-BS-like_1"/>
    <property type="match status" value="1"/>
</dbReference>
<feature type="domain" description="ACT" evidence="15">
    <location>
        <begin position="271"/>
        <end position="354"/>
    </location>
</feature>
<keyword evidence="7 12" id="KW-0547">Nucleotide-binding</keyword>
<feature type="binding site" evidence="12">
    <location>
        <position position="186"/>
    </location>
    <ligand>
        <name>ATP</name>
        <dbReference type="ChEBI" id="CHEBI:30616"/>
    </ligand>
</feature>
<dbReference type="FunFam" id="3.40.1160.10:FF:000002">
    <property type="entry name" value="Aspartokinase"/>
    <property type="match status" value="1"/>
</dbReference>
<keyword evidence="6 13" id="KW-0808">Transferase</keyword>
<dbReference type="NCBIfam" id="NF005155">
    <property type="entry name" value="PRK06635.1-4"/>
    <property type="match status" value="1"/>
</dbReference>
<dbReference type="RefSeq" id="WP_109680380.1">
    <property type="nucleotide sequence ID" value="NZ_CP086615.1"/>
</dbReference>
<evidence type="ECO:0000256" key="14">
    <source>
        <dbReference type="RuleBase" id="RU004249"/>
    </source>
</evidence>
<comment type="catalytic activity">
    <reaction evidence="11 13">
        <text>L-aspartate + ATP = 4-phospho-L-aspartate + ADP</text>
        <dbReference type="Rhea" id="RHEA:23776"/>
        <dbReference type="ChEBI" id="CHEBI:29991"/>
        <dbReference type="ChEBI" id="CHEBI:30616"/>
        <dbReference type="ChEBI" id="CHEBI:57535"/>
        <dbReference type="ChEBI" id="CHEBI:456216"/>
        <dbReference type="EC" id="2.7.2.4"/>
    </reaction>
</comment>
<dbReference type="GO" id="GO:0009089">
    <property type="term" value="P:lysine biosynthetic process via diaminopimelate"/>
    <property type="evidence" value="ECO:0007669"/>
    <property type="project" value="UniProtKB-UniPathway"/>
</dbReference>
<dbReference type="PROSITE" id="PS00324">
    <property type="entry name" value="ASPARTOKINASE"/>
    <property type="match status" value="1"/>
</dbReference>
<comment type="pathway">
    <text evidence="1 14">Amino-acid biosynthesis; L-lysine biosynthesis via DAP pathway; (S)-tetrahydrodipicolinate from L-aspartate: step 1/4.</text>
</comment>
<comment type="pathway">
    <text evidence="2 14">Amino-acid biosynthesis; L-methionine biosynthesis via de novo pathway; L-homoserine from L-aspartate: step 1/3.</text>
</comment>
<dbReference type="Pfam" id="PF22468">
    <property type="entry name" value="ACT_9"/>
    <property type="match status" value="1"/>
</dbReference>
<dbReference type="PANTHER" id="PTHR21499">
    <property type="entry name" value="ASPARTATE KINASE"/>
    <property type="match status" value="1"/>
</dbReference>
<dbReference type="CDD" id="cd04936">
    <property type="entry name" value="ACT_AKii-LysC-BS-like_2"/>
    <property type="match status" value="1"/>
</dbReference>
<evidence type="ECO:0000256" key="3">
    <source>
        <dbReference type="ARBA" id="ARBA00005139"/>
    </source>
</evidence>
<evidence type="ECO:0000256" key="7">
    <source>
        <dbReference type="ARBA" id="ARBA00022741"/>
    </source>
</evidence>
<comment type="pathway">
    <text evidence="3 14">Amino-acid biosynthesis; L-threonine biosynthesis; L-threonine from L-aspartate: step 1/5.</text>
</comment>
<dbReference type="UniPathway" id="UPA00050">
    <property type="reaction ID" value="UER00461"/>
</dbReference>
<dbReference type="InterPro" id="IPR018042">
    <property type="entry name" value="Aspartate_kinase_CS"/>
</dbReference>
<dbReference type="InterPro" id="IPR001341">
    <property type="entry name" value="Asp_kinase"/>
</dbReference>
<dbReference type="UniPathway" id="UPA00034">
    <property type="reaction ID" value="UER00015"/>
</dbReference>
<feature type="binding site" evidence="12">
    <location>
        <begin position="211"/>
        <end position="212"/>
    </location>
    <ligand>
        <name>ATP</name>
        <dbReference type="ChEBI" id="CHEBI:30616"/>
    </ligand>
</feature>
<comment type="similarity">
    <text evidence="4 13">Belongs to the aspartokinase family.</text>
</comment>
<evidence type="ECO:0000256" key="4">
    <source>
        <dbReference type="ARBA" id="ARBA00010122"/>
    </source>
</evidence>
<organism evidence="16 17">
    <name type="scientific">Sediminicurvatus halobius</name>
    <dbReference type="NCBI Taxonomy" id="2182432"/>
    <lineage>
        <taxon>Bacteria</taxon>
        <taxon>Pseudomonadati</taxon>
        <taxon>Pseudomonadota</taxon>
        <taxon>Gammaproteobacteria</taxon>
        <taxon>Chromatiales</taxon>
        <taxon>Ectothiorhodospiraceae</taxon>
        <taxon>Sediminicurvatus</taxon>
    </lineage>
</organism>
<evidence type="ECO:0000256" key="2">
    <source>
        <dbReference type="ARBA" id="ARBA00004986"/>
    </source>
</evidence>
<evidence type="ECO:0000256" key="9">
    <source>
        <dbReference type="ARBA" id="ARBA00022840"/>
    </source>
</evidence>
<dbReference type="NCBIfam" id="TIGR00656">
    <property type="entry name" value="asp_kin_monofn"/>
    <property type="match status" value="1"/>
</dbReference>
<dbReference type="GO" id="GO:0005524">
    <property type="term" value="F:ATP binding"/>
    <property type="evidence" value="ECO:0007669"/>
    <property type="project" value="UniProtKB-KW"/>
</dbReference>
<dbReference type="InterPro" id="IPR001048">
    <property type="entry name" value="Asp/Glu/Uridylate_kinase"/>
</dbReference>
<dbReference type="OrthoDB" id="9799110at2"/>
<dbReference type="SUPFAM" id="SSF55021">
    <property type="entry name" value="ACT-like"/>
    <property type="match status" value="2"/>
</dbReference>
<evidence type="ECO:0000256" key="11">
    <source>
        <dbReference type="ARBA" id="ARBA00047872"/>
    </source>
</evidence>
<comment type="caution">
    <text evidence="16">The sequence shown here is derived from an EMBL/GenBank/DDBJ whole genome shotgun (WGS) entry which is preliminary data.</text>
</comment>
<dbReference type="GO" id="GO:0009088">
    <property type="term" value="P:threonine biosynthetic process"/>
    <property type="evidence" value="ECO:0007669"/>
    <property type="project" value="UniProtKB-UniPathway"/>
</dbReference>
<evidence type="ECO:0000256" key="12">
    <source>
        <dbReference type="PIRSR" id="PIRSR000726-1"/>
    </source>
</evidence>
<dbReference type="AlphaFoldDB" id="A0A2U2MVS0"/>
<dbReference type="FunFam" id="3.30.2130.10:FF:000002">
    <property type="entry name" value="Aspartokinase"/>
    <property type="match status" value="1"/>
</dbReference>
<dbReference type="InterPro" id="IPR002912">
    <property type="entry name" value="ACT_dom"/>
</dbReference>
<keyword evidence="5 14" id="KW-0028">Amino-acid biosynthesis</keyword>
<dbReference type="Gene3D" id="3.30.2130.10">
    <property type="entry name" value="VC0802-like"/>
    <property type="match status" value="1"/>
</dbReference>
<dbReference type="CDD" id="cd04261">
    <property type="entry name" value="AAK_AKii-LysC-BS"/>
    <property type="match status" value="1"/>
</dbReference>
<keyword evidence="10" id="KW-0457">Lysine biosynthesis</keyword>
<dbReference type="Proteomes" id="UP000245474">
    <property type="component" value="Unassembled WGS sequence"/>
</dbReference>
<feature type="binding site" evidence="12">
    <location>
        <position position="181"/>
    </location>
    <ligand>
        <name>ATP</name>
        <dbReference type="ChEBI" id="CHEBI:30616"/>
    </ligand>
</feature>
<dbReference type="InterPro" id="IPR041740">
    <property type="entry name" value="AKii-LysC-BS"/>
</dbReference>
<gene>
    <name evidence="16" type="ORF">DEM34_18920</name>
</gene>
<evidence type="ECO:0000256" key="6">
    <source>
        <dbReference type="ARBA" id="ARBA00022679"/>
    </source>
</evidence>
<feature type="binding site" evidence="12">
    <location>
        <position position="47"/>
    </location>
    <ligand>
        <name>substrate</name>
    </ligand>
</feature>
<dbReference type="EC" id="2.7.2.4" evidence="13"/>
<protein>
    <recommendedName>
        <fullName evidence="13">Aspartokinase</fullName>
        <ecNumber evidence="13">2.7.2.4</ecNumber>
    </recommendedName>
</protein>
<accession>A0A2U2MVS0</accession>
<dbReference type="PIRSF" id="PIRSF000726">
    <property type="entry name" value="Asp_kin"/>
    <property type="match status" value="1"/>
</dbReference>
<keyword evidence="17" id="KW-1185">Reference proteome</keyword>
<evidence type="ECO:0000256" key="10">
    <source>
        <dbReference type="ARBA" id="ARBA00023154"/>
    </source>
</evidence>
<feature type="binding site" evidence="12">
    <location>
        <begin position="175"/>
        <end position="176"/>
    </location>
    <ligand>
        <name>ATP</name>
        <dbReference type="ChEBI" id="CHEBI:30616"/>
    </ligand>
</feature>
<dbReference type="InterPro" id="IPR005260">
    <property type="entry name" value="Asp_kin_monofn"/>
</dbReference>
<dbReference type="PROSITE" id="PS51671">
    <property type="entry name" value="ACT"/>
    <property type="match status" value="1"/>
</dbReference>
<feature type="binding site" evidence="12">
    <location>
        <position position="76"/>
    </location>
    <ligand>
        <name>substrate</name>
    </ligand>
</feature>
<dbReference type="SUPFAM" id="SSF53633">
    <property type="entry name" value="Carbamate kinase-like"/>
    <property type="match status" value="1"/>
</dbReference>
<keyword evidence="8 13" id="KW-0418">Kinase</keyword>